<accession>G0V171</accession>
<proteinExistence type="predicted"/>
<gene>
    <name evidence="2" type="ORF">TCIL3000_11_8460</name>
</gene>
<reference evidence="2" key="1">
    <citation type="journal article" date="2012" name="Proc. Natl. Acad. Sci. U.S.A.">
        <title>Antigenic diversity is generated by distinct evolutionary mechanisms in African trypanosome species.</title>
        <authorList>
            <person name="Jackson A.P."/>
            <person name="Berry A."/>
            <person name="Aslett M."/>
            <person name="Allison H.C."/>
            <person name="Burton P."/>
            <person name="Vavrova-Anderson J."/>
            <person name="Brown R."/>
            <person name="Browne H."/>
            <person name="Corton N."/>
            <person name="Hauser H."/>
            <person name="Gamble J."/>
            <person name="Gilderthorp R."/>
            <person name="Marcello L."/>
            <person name="McQuillan J."/>
            <person name="Otto T.D."/>
            <person name="Quail M.A."/>
            <person name="Sanders M.J."/>
            <person name="van Tonder A."/>
            <person name="Ginger M.L."/>
            <person name="Field M.C."/>
            <person name="Barry J.D."/>
            <person name="Hertz-Fowler C."/>
            <person name="Berriman M."/>
        </authorList>
    </citation>
    <scope>NUCLEOTIDE SEQUENCE</scope>
    <source>
        <strain evidence="2">IL3000</strain>
    </source>
</reference>
<name>G0V171_TRYCI</name>
<feature type="region of interest" description="Disordered" evidence="1">
    <location>
        <begin position="160"/>
        <end position="215"/>
    </location>
</feature>
<protein>
    <submittedName>
        <fullName evidence="2">Uncharacterized protein TCIL3000_11_8460</fullName>
    </submittedName>
</protein>
<evidence type="ECO:0000256" key="1">
    <source>
        <dbReference type="SAM" id="MobiDB-lite"/>
    </source>
</evidence>
<dbReference type="VEuPathDB" id="TriTrypDB:TcIL3000.11.8460"/>
<feature type="region of interest" description="Disordered" evidence="1">
    <location>
        <begin position="276"/>
        <end position="312"/>
    </location>
</feature>
<feature type="compositionally biased region" description="Basic and acidic residues" evidence="1">
    <location>
        <begin position="276"/>
        <end position="293"/>
    </location>
</feature>
<evidence type="ECO:0000313" key="2">
    <source>
        <dbReference type="EMBL" id="CCC95392.1"/>
    </source>
</evidence>
<feature type="region of interest" description="Disordered" evidence="1">
    <location>
        <begin position="350"/>
        <end position="375"/>
    </location>
</feature>
<dbReference type="AlphaFoldDB" id="G0V171"/>
<dbReference type="EMBL" id="HE575324">
    <property type="protein sequence ID" value="CCC95392.1"/>
    <property type="molecule type" value="Genomic_DNA"/>
</dbReference>
<feature type="compositionally biased region" description="Polar residues" evidence="1">
    <location>
        <begin position="295"/>
        <end position="304"/>
    </location>
</feature>
<organism evidence="2">
    <name type="scientific">Trypanosoma congolense (strain IL3000)</name>
    <dbReference type="NCBI Taxonomy" id="1068625"/>
    <lineage>
        <taxon>Eukaryota</taxon>
        <taxon>Discoba</taxon>
        <taxon>Euglenozoa</taxon>
        <taxon>Kinetoplastea</taxon>
        <taxon>Metakinetoplastina</taxon>
        <taxon>Trypanosomatida</taxon>
        <taxon>Trypanosomatidae</taxon>
        <taxon>Trypanosoma</taxon>
        <taxon>Nannomonas</taxon>
    </lineage>
</organism>
<sequence>MIRSCRNPFCGGGPALFRGQLRWRVDTKGLYKRHSSNPQTVRERGNFQRDMKFSKQRPLPTVPWLQDKRRTYLDDAERLYGRKEDWYRIEDEAVREKLVSLLQDYLKDTTEAALLEVRSARKYKRLCEQMDSEFRTCIVTAASSSPALLRAQVLASAANAVHDSSPMTPMRHHRPTQSEAARGLSNAGEDDDGFSGDNREVTSGTQEQISKRRTLKVVEGHLENTPAMMDLSKQDERARPYSAFPFLRQRAIENGESLDPSLVDWTAKYFPDDDKRTFSSPPKLREVTEKGCEQGDSSMGSSDAQKPRERVSSVGFKLTARHRLRRSLRVHEDLNRPTFDAEGVFYRVRKQGSEDDRAPKPRPARGSDTCRNRDRDVVKVPWDTVSKAKEMGYTVDVLRAKERLIRLTRGEHPGTVP</sequence>